<dbReference type="OrthoDB" id="6020543at2759"/>
<dbReference type="Proteomes" id="UP000554482">
    <property type="component" value="Unassembled WGS sequence"/>
</dbReference>
<dbReference type="Gene3D" id="3.20.20.80">
    <property type="entry name" value="Glycosidases"/>
    <property type="match status" value="1"/>
</dbReference>
<dbReference type="InterPro" id="IPR017853">
    <property type="entry name" value="GH"/>
</dbReference>
<evidence type="ECO:0000256" key="1">
    <source>
        <dbReference type="SAM" id="SignalP"/>
    </source>
</evidence>
<evidence type="ECO:0000313" key="2">
    <source>
        <dbReference type="EMBL" id="KAF5206245.1"/>
    </source>
</evidence>
<accession>A0A7J6XBM9</accession>
<evidence type="ECO:0000313" key="3">
    <source>
        <dbReference type="Proteomes" id="UP000554482"/>
    </source>
</evidence>
<protein>
    <submittedName>
        <fullName evidence="2">Uncharacterized protein</fullName>
    </submittedName>
</protein>
<keyword evidence="3" id="KW-1185">Reference proteome</keyword>
<proteinExistence type="predicted"/>
<dbReference type="AlphaFoldDB" id="A0A7J6XBM9"/>
<dbReference type="EMBL" id="JABWDY010003006">
    <property type="protein sequence ID" value="KAF5206245.1"/>
    <property type="molecule type" value="Genomic_DNA"/>
</dbReference>
<comment type="caution">
    <text evidence="2">The sequence shown here is derived from an EMBL/GenBank/DDBJ whole genome shotgun (WGS) entry which is preliminary data.</text>
</comment>
<reference evidence="2 3" key="1">
    <citation type="submission" date="2020-06" db="EMBL/GenBank/DDBJ databases">
        <title>Transcriptomic and genomic resources for Thalictrum thalictroides and T. hernandezii: Facilitating candidate gene discovery in an emerging model plant lineage.</title>
        <authorList>
            <person name="Arias T."/>
            <person name="Riano-Pachon D.M."/>
            <person name="Di Stilio V.S."/>
        </authorList>
    </citation>
    <scope>NUCLEOTIDE SEQUENCE [LARGE SCALE GENOMIC DNA]</scope>
    <source>
        <strain evidence="3">cv. WT478/WT964</strain>
        <tissue evidence="2">Leaves</tissue>
    </source>
</reference>
<name>A0A7J6XBM9_THATH</name>
<gene>
    <name evidence="2" type="ORF">FRX31_004167</name>
</gene>
<feature type="signal peptide" evidence="1">
    <location>
        <begin position="1"/>
        <end position="21"/>
    </location>
</feature>
<sequence length="63" mass="6569">MVVPHLSIWLVIVTPLMGVNCQVASNGIQSCQGQGVKVMLSIGRGSGIYSIASAVDARQVVDN</sequence>
<dbReference type="SUPFAM" id="SSF51445">
    <property type="entry name" value="(Trans)glycosidases"/>
    <property type="match status" value="1"/>
</dbReference>
<feature type="chain" id="PRO_5029739290" evidence="1">
    <location>
        <begin position="22"/>
        <end position="63"/>
    </location>
</feature>
<organism evidence="2 3">
    <name type="scientific">Thalictrum thalictroides</name>
    <name type="common">Rue-anemone</name>
    <name type="synonym">Anemone thalictroides</name>
    <dbReference type="NCBI Taxonomy" id="46969"/>
    <lineage>
        <taxon>Eukaryota</taxon>
        <taxon>Viridiplantae</taxon>
        <taxon>Streptophyta</taxon>
        <taxon>Embryophyta</taxon>
        <taxon>Tracheophyta</taxon>
        <taxon>Spermatophyta</taxon>
        <taxon>Magnoliopsida</taxon>
        <taxon>Ranunculales</taxon>
        <taxon>Ranunculaceae</taxon>
        <taxon>Thalictroideae</taxon>
        <taxon>Thalictrum</taxon>
    </lineage>
</organism>
<keyword evidence="1" id="KW-0732">Signal</keyword>